<dbReference type="EMBL" id="BGPR01009284">
    <property type="protein sequence ID" value="GBN39076.1"/>
    <property type="molecule type" value="Genomic_DNA"/>
</dbReference>
<evidence type="ECO:0000313" key="2">
    <source>
        <dbReference type="Proteomes" id="UP000499080"/>
    </source>
</evidence>
<organism evidence="1 2">
    <name type="scientific">Araneus ventricosus</name>
    <name type="common">Orbweaver spider</name>
    <name type="synonym">Epeira ventricosa</name>
    <dbReference type="NCBI Taxonomy" id="182803"/>
    <lineage>
        <taxon>Eukaryota</taxon>
        <taxon>Metazoa</taxon>
        <taxon>Ecdysozoa</taxon>
        <taxon>Arthropoda</taxon>
        <taxon>Chelicerata</taxon>
        <taxon>Arachnida</taxon>
        <taxon>Araneae</taxon>
        <taxon>Araneomorphae</taxon>
        <taxon>Entelegynae</taxon>
        <taxon>Araneoidea</taxon>
        <taxon>Araneidae</taxon>
        <taxon>Araneus</taxon>
    </lineage>
</organism>
<reference evidence="1 2" key="1">
    <citation type="journal article" date="2019" name="Sci. Rep.">
        <title>Orb-weaving spider Araneus ventricosus genome elucidates the spidroin gene catalogue.</title>
        <authorList>
            <person name="Kono N."/>
            <person name="Nakamura H."/>
            <person name="Ohtoshi R."/>
            <person name="Moran D.A.P."/>
            <person name="Shinohara A."/>
            <person name="Yoshida Y."/>
            <person name="Fujiwara M."/>
            <person name="Mori M."/>
            <person name="Tomita M."/>
            <person name="Arakawa K."/>
        </authorList>
    </citation>
    <scope>NUCLEOTIDE SEQUENCE [LARGE SCALE GENOMIC DNA]</scope>
</reference>
<name>A0A4Y2NMW6_ARAVE</name>
<proteinExistence type="predicted"/>
<dbReference type="Proteomes" id="UP000499080">
    <property type="component" value="Unassembled WGS sequence"/>
</dbReference>
<dbReference type="AlphaFoldDB" id="A0A4Y2NMW6"/>
<accession>A0A4Y2NMW6</accession>
<sequence length="110" mass="12387">MRTLFQISVQNPDWVPNLGCSGLLQTSHLNFRSNSKVLRAAWILSCRKMAPSLNMPGRLRRITSRWPNDYFLLPKLKEHLSGAMISSESDVKTVAESWFNGQDGISARPG</sequence>
<comment type="caution">
    <text evidence="1">The sequence shown here is derived from an EMBL/GenBank/DDBJ whole genome shotgun (WGS) entry which is preliminary data.</text>
</comment>
<protein>
    <submittedName>
        <fullName evidence="1">Uncharacterized protein</fullName>
    </submittedName>
</protein>
<keyword evidence="2" id="KW-1185">Reference proteome</keyword>
<evidence type="ECO:0000313" key="1">
    <source>
        <dbReference type="EMBL" id="GBN39076.1"/>
    </source>
</evidence>
<gene>
    <name evidence="1" type="ORF">AVEN_100176_1</name>
</gene>